<reference evidence="2 3" key="1">
    <citation type="submission" date="2021-01" db="EMBL/GenBank/DDBJ databases">
        <title>Sequencing the genomes of 1000 actinobacteria strains.</title>
        <authorList>
            <person name="Klenk H.-P."/>
        </authorList>
    </citation>
    <scope>NUCLEOTIDE SEQUENCE [LARGE SCALE GENOMIC DNA]</scope>
    <source>
        <strain evidence="2 3">DSM 100204</strain>
    </source>
</reference>
<accession>A0ABS2LM96</accession>
<sequence>MATFWTVGFDADDPQRVAAFWALALGYVEEPGFDEPDSASIIDPDGRGPAIAFLKVPEGKSAKNRVHIDIRVAGPGPGGMGERARLIGQRVPELVAAGATVVREQWYGDVLGHVVMQDPEGNEFCVA</sequence>
<dbReference type="Gene3D" id="3.10.180.10">
    <property type="entry name" value="2,3-Dihydroxybiphenyl 1,2-Dioxygenase, domain 1"/>
    <property type="match status" value="1"/>
</dbReference>
<protein>
    <recommendedName>
        <fullName evidence="1">Glyoxalase-like domain-containing protein</fullName>
    </recommendedName>
</protein>
<dbReference type="InterPro" id="IPR041581">
    <property type="entry name" value="Glyoxalase_6"/>
</dbReference>
<organism evidence="2 3">
    <name type="scientific">Micromonospora luteifusca</name>
    <dbReference type="NCBI Taxonomy" id="709860"/>
    <lineage>
        <taxon>Bacteria</taxon>
        <taxon>Bacillati</taxon>
        <taxon>Actinomycetota</taxon>
        <taxon>Actinomycetes</taxon>
        <taxon>Micromonosporales</taxon>
        <taxon>Micromonosporaceae</taxon>
        <taxon>Micromonospora</taxon>
    </lineage>
</organism>
<evidence type="ECO:0000313" key="3">
    <source>
        <dbReference type="Proteomes" id="UP000764837"/>
    </source>
</evidence>
<keyword evidence="3" id="KW-1185">Reference proteome</keyword>
<feature type="domain" description="Glyoxalase-like" evidence="1">
    <location>
        <begin position="7"/>
        <end position="126"/>
    </location>
</feature>
<dbReference type="PANTHER" id="PTHR35908:SF1">
    <property type="entry name" value="CONSERVED PROTEIN"/>
    <property type="match status" value="1"/>
</dbReference>
<dbReference type="PANTHER" id="PTHR35908">
    <property type="entry name" value="HYPOTHETICAL FUSION PROTEIN"/>
    <property type="match status" value="1"/>
</dbReference>
<dbReference type="InterPro" id="IPR029068">
    <property type="entry name" value="Glyas_Bleomycin-R_OHBP_Dase"/>
</dbReference>
<name>A0ABS2LM96_9ACTN</name>
<proteinExistence type="predicted"/>
<evidence type="ECO:0000313" key="2">
    <source>
        <dbReference type="EMBL" id="MBM7489305.1"/>
    </source>
</evidence>
<dbReference type="EMBL" id="JAFBBP010000001">
    <property type="protein sequence ID" value="MBM7489305.1"/>
    <property type="molecule type" value="Genomic_DNA"/>
</dbReference>
<dbReference type="RefSeq" id="WP_204940717.1">
    <property type="nucleotide sequence ID" value="NZ_JAFBBP010000001.1"/>
</dbReference>
<dbReference type="Proteomes" id="UP000764837">
    <property type="component" value="Unassembled WGS sequence"/>
</dbReference>
<dbReference type="SUPFAM" id="SSF54593">
    <property type="entry name" value="Glyoxalase/Bleomycin resistance protein/Dihydroxybiphenyl dioxygenase"/>
    <property type="match status" value="1"/>
</dbReference>
<dbReference type="Pfam" id="PF18029">
    <property type="entry name" value="Glyoxalase_6"/>
    <property type="match status" value="1"/>
</dbReference>
<gene>
    <name evidence="2" type="ORF">JOD64_000527</name>
</gene>
<comment type="caution">
    <text evidence="2">The sequence shown here is derived from an EMBL/GenBank/DDBJ whole genome shotgun (WGS) entry which is preliminary data.</text>
</comment>
<dbReference type="CDD" id="cd06587">
    <property type="entry name" value="VOC"/>
    <property type="match status" value="1"/>
</dbReference>
<evidence type="ECO:0000259" key="1">
    <source>
        <dbReference type="Pfam" id="PF18029"/>
    </source>
</evidence>